<dbReference type="InterPro" id="IPR050707">
    <property type="entry name" value="HTH_MetabolicPath_Reg"/>
</dbReference>
<feature type="domain" description="HTH iclR-type" evidence="3">
    <location>
        <begin position="2"/>
        <end position="64"/>
    </location>
</feature>
<dbReference type="PANTHER" id="PTHR30136:SF35">
    <property type="entry name" value="HTH-TYPE TRANSCRIPTIONAL REGULATOR RV1719"/>
    <property type="match status" value="1"/>
</dbReference>
<comment type="caution">
    <text evidence="4">The sequence shown here is derived from an EMBL/GenBank/DDBJ whole genome shotgun (WGS) entry which is preliminary data.</text>
</comment>
<evidence type="ECO:0000313" key="4">
    <source>
        <dbReference type="EMBL" id="MCW1934260.1"/>
    </source>
</evidence>
<keyword evidence="1" id="KW-0805">Transcription regulation</keyword>
<protein>
    <submittedName>
        <fullName evidence="4">Helix-turn-helix domain-containing protein</fullName>
    </submittedName>
</protein>
<dbReference type="InterPro" id="IPR036390">
    <property type="entry name" value="WH_DNA-bd_sf"/>
</dbReference>
<dbReference type="Gene3D" id="3.30.450.40">
    <property type="match status" value="1"/>
</dbReference>
<dbReference type="Gene3D" id="1.10.10.10">
    <property type="entry name" value="Winged helix-like DNA-binding domain superfamily/Winged helix DNA-binding domain"/>
    <property type="match status" value="1"/>
</dbReference>
<dbReference type="SUPFAM" id="SSF55781">
    <property type="entry name" value="GAF domain-like"/>
    <property type="match status" value="1"/>
</dbReference>
<evidence type="ECO:0000313" key="5">
    <source>
        <dbReference type="Proteomes" id="UP001208938"/>
    </source>
</evidence>
<dbReference type="InterPro" id="IPR011991">
    <property type="entry name" value="ArsR-like_HTH"/>
</dbReference>
<dbReference type="CDD" id="cd00090">
    <property type="entry name" value="HTH_ARSR"/>
    <property type="match status" value="1"/>
</dbReference>
<dbReference type="Pfam" id="PF09339">
    <property type="entry name" value="HTH_IclR"/>
    <property type="match status" value="1"/>
</dbReference>
<dbReference type="SMART" id="SM00346">
    <property type="entry name" value="HTH_ICLR"/>
    <property type="match status" value="1"/>
</dbReference>
<organism evidence="4 5">
    <name type="scientific">Pararhodobacter zhoushanensis</name>
    <dbReference type="NCBI Taxonomy" id="2479545"/>
    <lineage>
        <taxon>Bacteria</taxon>
        <taxon>Pseudomonadati</taxon>
        <taxon>Pseudomonadota</taxon>
        <taxon>Alphaproteobacteria</taxon>
        <taxon>Rhodobacterales</taxon>
        <taxon>Paracoccaceae</taxon>
        <taxon>Pararhodobacter</taxon>
    </lineage>
</organism>
<evidence type="ECO:0000259" key="3">
    <source>
        <dbReference type="PROSITE" id="PS51077"/>
    </source>
</evidence>
<dbReference type="InterPro" id="IPR029016">
    <property type="entry name" value="GAF-like_dom_sf"/>
</dbReference>
<evidence type="ECO:0000256" key="1">
    <source>
        <dbReference type="ARBA" id="ARBA00023015"/>
    </source>
</evidence>
<evidence type="ECO:0000256" key="2">
    <source>
        <dbReference type="ARBA" id="ARBA00023163"/>
    </source>
</evidence>
<dbReference type="Proteomes" id="UP001208938">
    <property type="component" value="Unassembled WGS sequence"/>
</dbReference>
<proteinExistence type="predicted"/>
<dbReference type="InterPro" id="IPR005471">
    <property type="entry name" value="Tscrpt_reg_IclR_N"/>
</dbReference>
<accession>A0ABT3H3J9</accession>
<keyword evidence="5" id="KW-1185">Reference proteome</keyword>
<dbReference type="SUPFAM" id="SSF46785">
    <property type="entry name" value="Winged helix' DNA-binding domain"/>
    <property type="match status" value="1"/>
</dbReference>
<dbReference type="PROSITE" id="PS51077">
    <property type="entry name" value="HTH_ICLR"/>
    <property type="match status" value="1"/>
</dbReference>
<dbReference type="InterPro" id="IPR036388">
    <property type="entry name" value="WH-like_DNA-bd_sf"/>
</dbReference>
<keyword evidence="2" id="KW-0804">Transcription</keyword>
<dbReference type="RefSeq" id="WP_264507070.1">
    <property type="nucleotide sequence ID" value="NZ_JAPDFL010000001.1"/>
</dbReference>
<dbReference type="PANTHER" id="PTHR30136">
    <property type="entry name" value="HELIX-TURN-HELIX TRANSCRIPTIONAL REGULATOR, ICLR FAMILY"/>
    <property type="match status" value="1"/>
</dbReference>
<dbReference type="EMBL" id="JAPDFL010000001">
    <property type="protein sequence ID" value="MCW1934260.1"/>
    <property type="molecule type" value="Genomic_DNA"/>
</dbReference>
<reference evidence="4 5" key="1">
    <citation type="submission" date="2022-10" db="EMBL/GenBank/DDBJ databases">
        <title>Pararhodobacter sp. nov., isolated from marine algae.</title>
        <authorList>
            <person name="Choi B.J."/>
            <person name="Kim J.M."/>
            <person name="Lee J.K."/>
            <person name="Choi D.G."/>
            <person name="Jeon C.O."/>
        </authorList>
    </citation>
    <scope>NUCLEOTIDE SEQUENCE [LARGE SCALE GENOMIC DNA]</scope>
    <source>
        <strain evidence="4 5">ZQ420</strain>
    </source>
</reference>
<gene>
    <name evidence="4" type="ORF">OKW52_18860</name>
</gene>
<sequence>MDSTLLKGLDIFERAVNAERPVTVSELARAMGLPKSNIHRTLTTLTAAGYLQHDPIERHYTPSLKPVILGQQVAARYPFRASLMPHLEALAAETGETAAFALPMAAGMVFLAHALPGRSLAAVLPENARYDPGDTAFGQALEPGAGHALRPDHPERHTFELAIPLAEGGLPALGAIGLVGPASRFDADKVPAQLSALIAARARAMAQAEPVAP</sequence>
<name>A0ABT3H3J9_9RHOB</name>